<evidence type="ECO:0000256" key="2">
    <source>
        <dbReference type="ARBA" id="ARBA00022670"/>
    </source>
</evidence>
<proteinExistence type="inferred from homology"/>
<feature type="domain" description="PDZ" evidence="6">
    <location>
        <begin position="111"/>
        <end position="180"/>
    </location>
</feature>
<dbReference type="InterPro" id="IPR005151">
    <property type="entry name" value="Tail-specific_protease"/>
</dbReference>
<comment type="similarity">
    <text evidence="1 5">Belongs to the peptidase S41A family.</text>
</comment>
<accession>A0ABT0CDQ2</accession>
<dbReference type="EMBL" id="JAFIRA010000040">
    <property type="protein sequence ID" value="MCJ2543902.1"/>
    <property type="molecule type" value="Genomic_DNA"/>
</dbReference>
<organism evidence="7 8">
    <name type="scientific">Thermostichus vulcanus str. 'Rupite'</name>
    <dbReference type="NCBI Taxonomy" id="2813851"/>
    <lineage>
        <taxon>Bacteria</taxon>
        <taxon>Bacillati</taxon>
        <taxon>Cyanobacteriota</taxon>
        <taxon>Cyanophyceae</taxon>
        <taxon>Thermostichales</taxon>
        <taxon>Thermostichaceae</taxon>
        <taxon>Thermostichus</taxon>
    </lineage>
</organism>
<dbReference type="SUPFAM" id="SSF52096">
    <property type="entry name" value="ClpP/crotonase"/>
    <property type="match status" value="1"/>
</dbReference>
<dbReference type="SUPFAM" id="SSF50156">
    <property type="entry name" value="PDZ domain-like"/>
    <property type="match status" value="1"/>
</dbReference>
<evidence type="ECO:0000259" key="6">
    <source>
        <dbReference type="PROSITE" id="PS50106"/>
    </source>
</evidence>
<dbReference type="CDD" id="cd07560">
    <property type="entry name" value="Peptidase_S41_CPP"/>
    <property type="match status" value="1"/>
</dbReference>
<dbReference type="InterPro" id="IPR029045">
    <property type="entry name" value="ClpP/crotonase-like_dom_sf"/>
</dbReference>
<sequence length="427" mass="46288">MSRVRAGIPSLLRWGIRVWILGCLLWGVLGSGAGQVQASRWGEEQQLIAQAWAYVDRAYVDPAFNGQNWWQVRQRVLSRPLSERQQTYHAIEEMLATLGDPFTRFLDKEHYLSLQTSTAGELSGIGLQIAIDDQGSVRVIAPMEGTPAEQAGIQSQDEILEVNQVPVAGLSLDEVAERMRGPSGTPVTLKVKRQDRIWELELVRQSITINPVRTRFFQQPEGTIAYIRLNQFNGNAATQVRQAIQAAENQGVQGYILDLRNNPGGLLQAAIEIARFWIPSGNIVLVTDRHGIQDSIPATGDILTEAPLVVLVNQGSASASEVLAGALQDSGRAQLVGTRTFGKGLIQSLLELADGSGLAVTTAKYLTPSGHDIHRQGIQPDVVVAEGSVPLTAETLAGPEDVQLQRALQLFGQPMPLAKGRPLGQAA</sequence>
<evidence type="ECO:0000256" key="1">
    <source>
        <dbReference type="ARBA" id="ARBA00009179"/>
    </source>
</evidence>
<evidence type="ECO:0000256" key="4">
    <source>
        <dbReference type="ARBA" id="ARBA00022825"/>
    </source>
</evidence>
<dbReference type="Gene3D" id="3.90.226.10">
    <property type="entry name" value="2-enoyl-CoA Hydratase, Chain A, domain 1"/>
    <property type="match status" value="1"/>
</dbReference>
<dbReference type="InterPro" id="IPR036034">
    <property type="entry name" value="PDZ_sf"/>
</dbReference>
<dbReference type="Gene3D" id="2.30.42.10">
    <property type="match status" value="1"/>
</dbReference>
<dbReference type="SMART" id="SM00245">
    <property type="entry name" value="TSPc"/>
    <property type="match status" value="1"/>
</dbReference>
<dbReference type="RefSeq" id="WP_244351896.1">
    <property type="nucleotide sequence ID" value="NZ_JAFIRA010000040.1"/>
</dbReference>
<evidence type="ECO:0000313" key="7">
    <source>
        <dbReference type="EMBL" id="MCJ2543902.1"/>
    </source>
</evidence>
<dbReference type="Proteomes" id="UP000830835">
    <property type="component" value="Unassembled WGS sequence"/>
</dbReference>
<dbReference type="InterPro" id="IPR004447">
    <property type="entry name" value="Peptidase_S41A"/>
</dbReference>
<dbReference type="PANTHER" id="PTHR32060">
    <property type="entry name" value="TAIL-SPECIFIC PROTEASE"/>
    <property type="match status" value="1"/>
</dbReference>
<evidence type="ECO:0000256" key="3">
    <source>
        <dbReference type="ARBA" id="ARBA00022801"/>
    </source>
</evidence>
<reference evidence="7" key="1">
    <citation type="submission" date="2021-02" db="EMBL/GenBank/DDBJ databases">
        <title>The CRISPR/cas machinery reduction and long-range gene transfer in the hot spring cyanobacterium Synechococcus.</title>
        <authorList>
            <person name="Dvorak P."/>
            <person name="Jahodarova E."/>
            <person name="Hasler P."/>
            <person name="Poulickova A."/>
        </authorList>
    </citation>
    <scope>NUCLEOTIDE SEQUENCE</scope>
    <source>
        <strain evidence="7">Rupite</strain>
    </source>
</reference>
<keyword evidence="4 5" id="KW-0720">Serine protease</keyword>
<dbReference type="PANTHER" id="PTHR32060:SF30">
    <property type="entry name" value="CARBOXY-TERMINAL PROCESSING PROTEASE CTPA"/>
    <property type="match status" value="1"/>
</dbReference>
<dbReference type="CDD" id="cd06782">
    <property type="entry name" value="cpPDZ_CPP-like"/>
    <property type="match status" value="1"/>
</dbReference>
<keyword evidence="3 5" id="KW-0378">Hydrolase</keyword>
<dbReference type="Gene3D" id="3.30.750.44">
    <property type="match status" value="1"/>
</dbReference>
<dbReference type="InterPro" id="IPR041489">
    <property type="entry name" value="PDZ_6"/>
</dbReference>
<dbReference type="Pfam" id="PF17820">
    <property type="entry name" value="PDZ_6"/>
    <property type="match status" value="1"/>
</dbReference>
<name>A0ABT0CDQ2_THEVL</name>
<protein>
    <submittedName>
        <fullName evidence="7">PDZ domain-containing protein</fullName>
    </submittedName>
</protein>
<comment type="caution">
    <text evidence="7">The sequence shown here is derived from an EMBL/GenBank/DDBJ whole genome shotgun (WGS) entry which is preliminary data.</text>
</comment>
<dbReference type="InterPro" id="IPR001478">
    <property type="entry name" value="PDZ"/>
</dbReference>
<evidence type="ECO:0000313" key="8">
    <source>
        <dbReference type="Proteomes" id="UP000830835"/>
    </source>
</evidence>
<keyword evidence="8" id="KW-1185">Reference proteome</keyword>
<evidence type="ECO:0000256" key="5">
    <source>
        <dbReference type="RuleBase" id="RU004404"/>
    </source>
</evidence>
<dbReference type="NCBIfam" id="TIGR00225">
    <property type="entry name" value="prc"/>
    <property type="match status" value="1"/>
</dbReference>
<gene>
    <name evidence="7" type="ORF">JX360_13490</name>
</gene>
<dbReference type="Pfam" id="PF03572">
    <property type="entry name" value="Peptidase_S41"/>
    <property type="match status" value="1"/>
</dbReference>
<keyword evidence="2 5" id="KW-0645">Protease</keyword>
<dbReference type="PROSITE" id="PS50106">
    <property type="entry name" value="PDZ"/>
    <property type="match status" value="1"/>
</dbReference>
<dbReference type="SMART" id="SM00228">
    <property type="entry name" value="PDZ"/>
    <property type="match status" value="1"/>
</dbReference>